<dbReference type="InterPro" id="IPR019587">
    <property type="entry name" value="Polyketide_cyclase/dehydratase"/>
</dbReference>
<dbReference type="KEGG" id="ndp:E2C04_17255"/>
<feature type="compositionally biased region" description="Basic and acidic residues" evidence="1">
    <location>
        <begin position="1"/>
        <end position="11"/>
    </location>
</feature>
<dbReference type="Pfam" id="PF10604">
    <property type="entry name" value="Polyketide_cyc2"/>
    <property type="match status" value="1"/>
</dbReference>
<dbReference type="CDD" id="cd07812">
    <property type="entry name" value="SRPBCC"/>
    <property type="match status" value="1"/>
</dbReference>
<dbReference type="InterPro" id="IPR023393">
    <property type="entry name" value="START-like_dom_sf"/>
</dbReference>
<evidence type="ECO:0000313" key="3">
    <source>
        <dbReference type="Proteomes" id="UP000297025"/>
    </source>
</evidence>
<dbReference type="Gene3D" id="3.30.530.20">
    <property type="match status" value="1"/>
</dbReference>
<dbReference type="AlphaFoldDB" id="A0A4P7UHU4"/>
<reference evidence="2 3" key="1">
    <citation type="journal article" date="2008" name="Int. J. Syst. Evol. Microbiol.">
        <title>Nocardioides daphniae sp. nov., isolated from Daphnia cucullata (Crustacea: Cladocera).</title>
        <authorList>
            <person name="Toth E.M."/>
            <person name="Keki Z."/>
            <person name="Homonnay Z.G."/>
            <person name="Borsodi A.K."/>
            <person name="Marialigeti K."/>
            <person name="Schumann P."/>
        </authorList>
    </citation>
    <scope>NUCLEOTIDE SEQUENCE [LARGE SCALE GENOMIC DNA]</scope>
    <source>
        <strain evidence="2 3">JCM 16608</strain>
    </source>
</reference>
<feature type="region of interest" description="Disordered" evidence="1">
    <location>
        <begin position="1"/>
        <end position="85"/>
    </location>
</feature>
<sequence>MDPPGEARADRLGLAAAGGAGLPRLVRPPPPLRPRRLGSRGGARAVPTRPGRRPGGGARPGRPGRARASLRGQATSRRLTRVRRPVTPRYAAHRRHPWRTVSTDHRDTQGATVQDVQPLLEQSVEIDADRAAVWAVVSDVSRMPEWSSGVTGVRYKGDGPHPRLGSEFSNRNELGELVWVTHGEITAFDADEHLAWRIKENWAIWSLHLTDAGDGRTRLTQRRETPEGISELSHELTDGFMGGQEQFQAQLLDSMAATLAAIKAAVEGA</sequence>
<name>A0A4P7UHU4_9ACTN</name>
<evidence type="ECO:0000313" key="2">
    <source>
        <dbReference type="EMBL" id="QCC78821.1"/>
    </source>
</evidence>
<protein>
    <submittedName>
        <fullName evidence="2">SRPBCC family protein</fullName>
    </submittedName>
</protein>
<dbReference type="Proteomes" id="UP000297025">
    <property type="component" value="Chromosome"/>
</dbReference>
<organism evidence="2 3">
    <name type="scientific">Nocardioides daphniae</name>
    <dbReference type="NCBI Taxonomy" id="402297"/>
    <lineage>
        <taxon>Bacteria</taxon>
        <taxon>Bacillati</taxon>
        <taxon>Actinomycetota</taxon>
        <taxon>Actinomycetes</taxon>
        <taxon>Propionibacteriales</taxon>
        <taxon>Nocardioidaceae</taxon>
        <taxon>Nocardioides</taxon>
    </lineage>
</organism>
<dbReference type="EMBL" id="CP038462">
    <property type="protein sequence ID" value="QCC78821.1"/>
    <property type="molecule type" value="Genomic_DNA"/>
</dbReference>
<accession>A0A4P7UHU4</accession>
<proteinExistence type="predicted"/>
<gene>
    <name evidence="2" type="ORF">E2C04_17255</name>
</gene>
<dbReference type="SUPFAM" id="SSF55961">
    <property type="entry name" value="Bet v1-like"/>
    <property type="match status" value="1"/>
</dbReference>
<evidence type="ECO:0000256" key="1">
    <source>
        <dbReference type="SAM" id="MobiDB-lite"/>
    </source>
</evidence>